<evidence type="ECO:0000256" key="1">
    <source>
        <dbReference type="ARBA" id="ARBA00009778"/>
    </source>
</evidence>
<feature type="coiled-coil region" evidence="3">
    <location>
        <begin position="389"/>
        <end position="488"/>
    </location>
</feature>
<dbReference type="EMBL" id="CP093348">
    <property type="protein sequence ID" value="WOH06042.1"/>
    <property type="molecule type" value="Genomic_DNA"/>
</dbReference>
<keyword evidence="2 3" id="KW-0175">Coiled coil</keyword>
<dbReference type="AlphaFoldDB" id="A0AAF0XFA3"/>
<name>A0AAF0XFA3_DAUCS</name>
<protein>
    <submittedName>
        <fullName evidence="5">Uncharacterized protein</fullName>
    </submittedName>
</protein>
<feature type="compositionally biased region" description="Polar residues" evidence="4">
    <location>
        <begin position="11"/>
        <end position="24"/>
    </location>
</feature>
<feature type="coiled-coil region" evidence="3">
    <location>
        <begin position="325"/>
        <end position="359"/>
    </location>
</feature>
<keyword evidence="6" id="KW-1185">Reference proteome</keyword>
<accession>A0AAF0XFA3</accession>
<reference evidence="5" key="2">
    <citation type="submission" date="2022-03" db="EMBL/GenBank/DDBJ databases">
        <title>Draft title - Genomic analysis of global carrot germplasm unveils the trajectory of domestication and the origin of high carotenoid orange carrot.</title>
        <authorList>
            <person name="Iorizzo M."/>
            <person name="Ellison S."/>
            <person name="Senalik D."/>
            <person name="Macko-Podgorni A."/>
            <person name="Grzebelus D."/>
            <person name="Bostan H."/>
            <person name="Rolling W."/>
            <person name="Curaba J."/>
            <person name="Simon P."/>
        </authorList>
    </citation>
    <scope>NUCLEOTIDE SEQUENCE</scope>
    <source>
        <tissue evidence="5">Leaf</tissue>
    </source>
</reference>
<feature type="compositionally biased region" description="Polar residues" evidence="4">
    <location>
        <begin position="32"/>
        <end position="42"/>
    </location>
</feature>
<dbReference type="PANTHER" id="PTHR34224">
    <property type="entry name" value="INTERACTOR OF CONSTITUTIVE ACTIVE ROPS 2, CHLOROPLASTIC-RELATED"/>
    <property type="match status" value="1"/>
</dbReference>
<feature type="coiled-coil region" evidence="3">
    <location>
        <begin position="521"/>
        <end position="562"/>
    </location>
</feature>
<feature type="region of interest" description="Disordered" evidence="4">
    <location>
        <begin position="1"/>
        <end position="136"/>
    </location>
</feature>
<dbReference type="Proteomes" id="UP000077755">
    <property type="component" value="Chromosome 6"/>
</dbReference>
<gene>
    <name evidence="5" type="ORF">DCAR_0625465</name>
</gene>
<proteinExistence type="inferred from homology"/>
<feature type="compositionally biased region" description="Basic and acidic residues" evidence="4">
    <location>
        <begin position="1"/>
        <end position="10"/>
    </location>
</feature>
<feature type="compositionally biased region" description="Basic residues" evidence="4">
    <location>
        <begin position="46"/>
        <end position="59"/>
    </location>
</feature>
<feature type="compositionally biased region" description="Basic and acidic residues" evidence="4">
    <location>
        <begin position="104"/>
        <end position="113"/>
    </location>
</feature>
<feature type="coiled-coil region" evidence="3">
    <location>
        <begin position="172"/>
        <end position="227"/>
    </location>
</feature>
<organism evidence="5 6">
    <name type="scientific">Daucus carota subsp. sativus</name>
    <name type="common">Carrot</name>
    <dbReference type="NCBI Taxonomy" id="79200"/>
    <lineage>
        <taxon>Eukaryota</taxon>
        <taxon>Viridiplantae</taxon>
        <taxon>Streptophyta</taxon>
        <taxon>Embryophyta</taxon>
        <taxon>Tracheophyta</taxon>
        <taxon>Spermatophyta</taxon>
        <taxon>Magnoliopsida</taxon>
        <taxon>eudicotyledons</taxon>
        <taxon>Gunneridae</taxon>
        <taxon>Pentapetalae</taxon>
        <taxon>asterids</taxon>
        <taxon>campanulids</taxon>
        <taxon>Apiales</taxon>
        <taxon>Apiaceae</taxon>
        <taxon>Apioideae</taxon>
        <taxon>Scandiceae</taxon>
        <taxon>Daucinae</taxon>
        <taxon>Daucus</taxon>
        <taxon>Daucus sect. Daucus</taxon>
    </lineage>
</organism>
<evidence type="ECO:0000313" key="6">
    <source>
        <dbReference type="Proteomes" id="UP000077755"/>
    </source>
</evidence>
<dbReference type="KEGG" id="dcr:108226448"/>
<feature type="compositionally biased region" description="Basic and acidic residues" evidence="4">
    <location>
        <begin position="65"/>
        <end position="75"/>
    </location>
</feature>
<comment type="similarity">
    <text evidence="1">Belongs to the ICR family.</text>
</comment>
<sequence>MQTPKTRTESSKVPQRSSPATPRTTKQRKASGANTESVSSAATRAPKARSPKIVTRRIPRSPASEQKRRPGRISDLEDQVAQLQKELKTAHDQLSSSEAGKNQAHLDNEEAHKQLAAMSEKLEESEQQVQELSASEDSRIQELRKISQDRDRAWQYELEAVRKHHSIDSAALVTAMNDIQKLKMQLERVAESEIEQARRAESEHAEVQSLKQELGETLNLIENLKNKLIDCKESTTRAMEAVRGTKMQLAMAKSTEDTLRLECLKVTEAYDSVAVKLDQSKNKIIHLEGLVSKLQADISSDSSKNAAQPLGYIKPARESDYHEKSLQMEMELNNVNSEVAQLRSALEAAERRYQEEYVQSTLQIRSAYEVVEHTKLESRKCEAEMGANLMTAKSDIEELKSRLNNKEIDFHTVSEENRGLYLKIMENQLSGRETELELELKKIAEDMVELKANLLDTETTLQSTAEENEALKMEIRKKKLANNEVDNETFKFAEAAKDAEREALMKLSYLTEEAEKSSKRMAGVTEQLDAAETANSEMEAELRRLKVQCEQWRKAAEAAAAMLATGDNDKIETTGSLDNKYHMFGEKLSWNFSEDMDDDCPKKKNGNMMKKFGVLLKKSQK</sequence>
<dbReference type="PANTHER" id="PTHR34224:SF4">
    <property type="entry name" value="INTERACTOR OF CONSTITUTIVE ACTIVE ROPS 2, CHLOROPLASTIC"/>
    <property type="match status" value="1"/>
</dbReference>
<evidence type="ECO:0000256" key="4">
    <source>
        <dbReference type="SAM" id="MobiDB-lite"/>
    </source>
</evidence>
<evidence type="ECO:0000256" key="2">
    <source>
        <dbReference type="ARBA" id="ARBA00023054"/>
    </source>
</evidence>
<evidence type="ECO:0000313" key="5">
    <source>
        <dbReference type="EMBL" id="WOH06042.1"/>
    </source>
</evidence>
<evidence type="ECO:0000256" key="3">
    <source>
        <dbReference type="SAM" id="Coils"/>
    </source>
</evidence>
<reference evidence="5" key="1">
    <citation type="journal article" date="2016" name="Nat. Genet.">
        <title>A high-quality carrot genome assembly provides new insights into carotenoid accumulation and asterid genome evolution.</title>
        <authorList>
            <person name="Iorizzo M."/>
            <person name="Ellison S."/>
            <person name="Senalik D."/>
            <person name="Zeng P."/>
            <person name="Satapoomin P."/>
            <person name="Huang J."/>
            <person name="Bowman M."/>
            <person name="Iovene M."/>
            <person name="Sanseverino W."/>
            <person name="Cavagnaro P."/>
            <person name="Yildiz M."/>
            <person name="Macko-Podgorni A."/>
            <person name="Moranska E."/>
            <person name="Grzebelus E."/>
            <person name="Grzebelus D."/>
            <person name="Ashrafi H."/>
            <person name="Zheng Z."/>
            <person name="Cheng S."/>
            <person name="Spooner D."/>
            <person name="Van Deynze A."/>
            <person name="Simon P."/>
        </authorList>
    </citation>
    <scope>NUCLEOTIDE SEQUENCE</scope>
    <source>
        <tissue evidence="5">Leaf</tissue>
    </source>
</reference>
<dbReference type="InterPro" id="IPR029688">
    <property type="entry name" value="ICR"/>
</dbReference>